<reference evidence="1" key="1">
    <citation type="journal article" date="2012" name="Science">
        <title>Fermentation, hydrogen, and sulfur metabolism in multiple uncultivated bacterial phyla.</title>
        <authorList>
            <person name="Wrighton K.C."/>
            <person name="Thomas B.C."/>
            <person name="Sharon I."/>
            <person name="Miller C.S."/>
            <person name="Castelle C.J."/>
            <person name="VerBerkmoes N.C."/>
            <person name="Wilkins M.J."/>
            <person name="Hettich R.L."/>
            <person name="Lipton M.S."/>
            <person name="Williams K.H."/>
            <person name="Long P.E."/>
            <person name="Banfield J.F."/>
        </authorList>
    </citation>
    <scope>NUCLEOTIDE SEQUENCE [LARGE SCALE GENOMIC DNA]</scope>
</reference>
<organism evidence="1">
    <name type="scientific">uncultured bacterium</name>
    <name type="common">gcode 4</name>
    <dbReference type="NCBI Taxonomy" id="1234023"/>
    <lineage>
        <taxon>Bacteria</taxon>
        <taxon>environmental samples</taxon>
    </lineage>
</organism>
<protein>
    <submittedName>
        <fullName evidence="1">Uncharacterized protein</fullName>
    </submittedName>
</protein>
<comment type="caution">
    <text evidence="1">The sequence shown here is derived from an EMBL/GenBank/DDBJ whole genome shotgun (WGS) entry which is preliminary data.</text>
</comment>
<name>K2G337_9BACT</name>
<dbReference type="EMBL" id="AMFJ01000302">
    <property type="protein sequence ID" value="EKE28687.1"/>
    <property type="molecule type" value="Genomic_DNA"/>
</dbReference>
<sequence length="83" mass="10221">MQLMQPLHKILLHELHWSISGLCGADLVKSWFQGLMSLLWKSEIRQKSWKWMWTRNQILQWASESWAFPQWWYSKTVRAYELR</sequence>
<gene>
    <name evidence="1" type="ORF">ACD_3C00028G0001</name>
</gene>
<accession>K2G337</accession>
<dbReference type="AlphaFoldDB" id="K2G337"/>
<evidence type="ECO:0000313" key="1">
    <source>
        <dbReference type="EMBL" id="EKE28687.1"/>
    </source>
</evidence>
<proteinExistence type="predicted"/>